<dbReference type="EMBL" id="MBUA01000012">
    <property type="protein sequence ID" value="MBC6491543.1"/>
    <property type="molecule type" value="Genomic_DNA"/>
</dbReference>
<dbReference type="Gene3D" id="3.30.460.10">
    <property type="entry name" value="Beta Polymerase, domain 2"/>
    <property type="match status" value="1"/>
</dbReference>
<dbReference type="Proteomes" id="UP000765802">
    <property type="component" value="Unassembled WGS sequence"/>
</dbReference>
<dbReference type="InterPro" id="IPR043519">
    <property type="entry name" value="NT_sf"/>
</dbReference>
<name>A0ABR7MAF3_9BACT</name>
<dbReference type="SUPFAM" id="SSF81301">
    <property type="entry name" value="Nucleotidyltransferase"/>
    <property type="match status" value="1"/>
</dbReference>
<dbReference type="RefSeq" id="WP_187256822.1">
    <property type="nucleotide sequence ID" value="NZ_JBHULF010000014.1"/>
</dbReference>
<evidence type="ECO:0000313" key="1">
    <source>
        <dbReference type="EMBL" id="MBC6491543.1"/>
    </source>
</evidence>
<protein>
    <recommendedName>
        <fullName evidence="3">Nucleotidyltransferase domain-containing protein</fullName>
    </recommendedName>
</protein>
<evidence type="ECO:0008006" key="3">
    <source>
        <dbReference type="Google" id="ProtNLM"/>
    </source>
</evidence>
<keyword evidence="2" id="KW-1185">Reference proteome</keyword>
<gene>
    <name evidence="1" type="ORF">BC349_10900</name>
</gene>
<organism evidence="1 2">
    <name type="scientific">Flavihumibacter stibioxidans</name>
    <dbReference type="NCBI Taxonomy" id="1834163"/>
    <lineage>
        <taxon>Bacteria</taxon>
        <taxon>Pseudomonadati</taxon>
        <taxon>Bacteroidota</taxon>
        <taxon>Chitinophagia</taxon>
        <taxon>Chitinophagales</taxon>
        <taxon>Chitinophagaceae</taxon>
        <taxon>Flavihumibacter</taxon>
    </lineage>
</organism>
<comment type="caution">
    <text evidence="1">The sequence shown here is derived from an EMBL/GenBank/DDBJ whole genome shotgun (WGS) entry which is preliminary data.</text>
</comment>
<accession>A0ABR7MAF3</accession>
<evidence type="ECO:0000313" key="2">
    <source>
        <dbReference type="Proteomes" id="UP000765802"/>
    </source>
</evidence>
<proteinExistence type="predicted"/>
<reference evidence="1 2" key="1">
    <citation type="submission" date="2016-07" db="EMBL/GenBank/DDBJ databases">
        <title>Genome analysis of Flavihumibacter stibioxidans YS-17.</title>
        <authorList>
            <person name="Shi K."/>
            <person name="Han Y."/>
            <person name="Wang G."/>
        </authorList>
    </citation>
    <scope>NUCLEOTIDE SEQUENCE [LARGE SCALE GENOMIC DNA]</scope>
    <source>
        <strain evidence="1 2">YS-17</strain>
    </source>
</reference>
<sequence length="121" mass="13975">MQTSLDHLPEHKQAQLKEITATIVKAVDPEKVILFGSHATGRWVQERGTEENRLYEYVSDYDILVITKYGETRRDYEVQDIIENRCVYTTPVNVIAHDIDFVNKMLIGNSTEADPLYSRSE</sequence>
<dbReference type="CDD" id="cd05403">
    <property type="entry name" value="NT_KNTase_like"/>
    <property type="match status" value="1"/>
</dbReference>